<dbReference type="InterPro" id="IPR015943">
    <property type="entry name" value="WD40/YVTN_repeat-like_dom_sf"/>
</dbReference>
<keyword evidence="2" id="KW-0539">Nucleus</keyword>
<dbReference type="VEuPathDB" id="AmoebaDB:EHI_048160"/>
<dbReference type="AlphaFoldDB" id="A0A5K1V222"/>
<evidence type="ECO:0000313" key="6">
    <source>
        <dbReference type="EMBL" id="GAT96194.1"/>
    </source>
</evidence>
<dbReference type="VEuPathDB" id="AmoebaDB:EHI8A_018680"/>
<proteinExistence type="predicted"/>
<dbReference type="GO" id="GO:0003676">
    <property type="term" value="F:nucleic acid binding"/>
    <property type="evidence" value="ECO:0007669"/>
    <property type="project" value="InterPro"/>
</dbReference>
<dbReference type="EMBL" id="BDEQ01000001">
    <property type="protein sequence ID" value="GAT96194.1"/>
    <property type="molecule type" value="Genomic_DNA"/>
</dbReference>
<evidence type="ECO:0000259" key="3">
    <source>
        <dbReference type="Pfam" id="PF03178"/>
    </source>
</evidence>
<evidence type="ECO:0000313" key="7">
    <source>
        <dbReference type="Proteomes" id="UP000078387"/>
    </source>
</evidence>
<dbReference type="GO" id="GO:0005634">
    <property type="term" value="C:nucleus"/>
    <property type="evidence" value="ECO:0007669"/>
    <property type="project" value="UniProtKB-SubCell"/>
</dbReference>
<comment type="subcellular location">
    <subcellularLocation>
        <location evidence="1">Nucleus</location>
    </subcellularLocation>
</comment>
<evidence type="ECO:0000259" key="5">
    <source>
        <dbReference type="Pfam" id="PF23726"/>
    </source>
</evidence>
<dbReference type="InterPro" id="IPR004871">
    <property type="entry name" value="RSE1/DDB1/CPSF1_C"/>
</dbReference>
<evidence type="ECO:0000256" key="2">
    <source>
        <dbReference type="ARBA" id="ARBA00023242"/>
    </source>
</evidence>
<dbReference type="InterPro" id="IPR050358">
    <property type="entry name" value="RSE1/DDB1/CFT1"/>
</dbReference>
<dbReference type="PANTHER" id="PTHR10644">
    <property type="entry name" value="DNA REPAIR/RNA PROCESSING CPSF FAMILY"/>
    <property type="match status" value="1"/>
</dbReference>
<evidence type="ECO:0000259" key="4">
    <source>
        <dbReference type="Pfam" id="PF10433"/>
    </source>
</evidence>
<dbReference type="VEuPathDB" id="AmoebaDB:KM1_033390"/>
<accession>A0A5K1V222</accession>
<dbReference type="Pfam" id="PF23726">
    <property type="entry name" value="Beta-prop_RSE1_2nd"/>
    <property type="match status" value="1"/>
</dbReference>
<dbReference type="VEuPathDB" id="AmoebaDB:EHI5A_029680"/>
<comment type="caution">
    <text evidence="6">The sequence shown here is derived from an EMBL/GenBank/DDBJ whole genome shotgun (WGS) entry which is preliminary data.</text>
</comment>
<name>A0A5K1V222_ENTHI</name>
<gene>
    <name evidence="6" type="ORF">CL6EHI_048160</name>
</gene>
<dbReference type="FunFam" id="2.130.10.10:FF:001523">
    <property type="entry name" value="Splicing factor 3b subunit 3, putative"/>
    <property type="match status" value="1"/>
</dbReference>
<feature type="domain" description="RSE1/DDB1/CPSF1 first beta-propeller" evidence="4">
    <location>
        <begin position="13"/>
        <end position="322"/>
    </location>
</feature>
<feature type="domain" description="RSE1/DDB1/CPSF1 second beta-propeller" evidence="5">
    <location>
        <begin position="387"/>
        <end position="697"/>
    </location>
</feature>
<dbReference type="Gene3D" id="2.130.10.10">
    <property type="entry name" value="YVTN repeat-like/Quinoprotein amine dehydrogenase"/>
    <property type="match status" value="3"/>
</dbReference>
<dbReference type="Proteomes" id="UP000078387">
    <property type="component" value="Unassembled WGS sequence"/>
</dbReference>
<dbReference type="Pfam" id="PF03178">
    <property type="entry name" value="CPSF_A"/>
    <property type="match status" value="1"/>
</dbReference>
<dbReference type="Pfam" id="PF10433">
    <property type="entry name" value="Beta-prop_RSE1_1st"/>
    <property type="match status" value="1"/>
</dbReference>
<dbReference type="OMA" id="FQIRAFV"/>
<dbReference type="InterPro" id="IPR018846">
    <property type="entry name" value="Beta-prop_RSE1/DDB1/CPSF1_1st"/>
</dbReference>
<reference evidence="6 7" key="1">
    <citation type="submission" date="2016-05" db="EMBL/GenBank/DDBJ databases">
        <title>First whole genome sequencing of Entamoeba histolytica HM1:IMSS-clone-6.</title>
        <authorList>
            <person name="Mukherjee Avik.K."/>
            <person name="Izumyama S."/>
            <person name="Nakada-Tsukui K."/>
            <person name="Nozaki T."/>
        </authorList>
    </citation>
    <scope>NUCLEOTIDE SEQUENCE [LARGE SCALE GENOMIC DNA]</scope>
    <source>
        <strain evidence="6 7">HM1:IMSS clone 6</strain>
    </source>
</reference>
<protein>
    <submittedName>
        <fullName evidence="6">Cpsf a subunit region protein putative</fullName>
    </submittedName>
</protein>
<evidence type="ECO:0000256" key="1">
    <source>
        <dbReference type="ARBA" id="ARBA00004123"/>
    </source>
</evidence>
<feature type="domain" description="RSE1/DDB1/CPSF1 C-terminal" evidence="3">
    <location>
        <begin position="825"/>
        <end position="1073"/>
    </location>
</feature>
<sequence>MQFIDYTLIQPTAITSCCNGNIRSKESNDFVVVKAERKIEFITVDSNENDIVLDLFVQLDSYNTVNNVLCLKNLSNNQTDYIIIALCDAINIIQMEGFKFKLVQRIDLEKKTERFIKSRYLAVDEENSSFITGAIQGGFDYFKEENGTFLKEEVSIDNCVCFGIVSIGNNCYATLVYLMNEKKKYVKVFDCNNSPQEIKNIEVNNETESIFKVSTNSFALTMNNQIIIYNNYTPSIYLLPHRETMNENIIVHITNVLFVPLNNQNVLLIQNELGDLFRILPNSSTIEYFDTIPPSVSWSINGDIIFSASESQNHLVLKVPPLTIPIQSSFTYKPQSLYFNISTSISSHHPLTSIDVVDSHEVLQIRAFVGKGSRSSLKILTHGLNPDECMSLSLQHPRNIWTLKPYNEQTHQYVVIGLENQTYVLKTLPDALKQCPECGIRPNVQTLHAGMFIDGTLVQIHAHGIITILNEKLSEQDPGAQRTILVGTSSSCQVVIALKNAQSKCEIVYFEYNTETKKLAEVERRIIRSNIIAMALGDFENGKAKKVAYICDNGMANILTLEKESKFLQILEINITVEGEAESIILTQFNEISEPFLFLGIGMKDGCCYGYKVIGKNSELMWCKLIGTDPVVFGQYEFGGNIGVIMSSSTMIFMYSYFSRIEFTPISYQPLKALAPFITDFSGESIAGITNDELTVIAIGSLDDRFTYDEQPLLYTPRKVIKSNYFPTTVLCSDNKSNLYNPTIDNETNEFNERKIGIDLQEDGKWASEVGIIDNSLFKSYFKTDEAIICGAHVSFKKKQCFISSQVKHYKKMKGECWINVYNLKTFKLIHKTPVEDICHALTSCGERLLAGIGTTLRLYDLGKQILIRKCELDGFPSIINSLEVIGDKIVVGTVATGFIYVNYDSDANILSITEKDRIWHSLTASTILDETSTIGFDKLGSVFITETNTNSNQLNLTDIIPLSNEIVQWYVGDVVTSVSVNEIWKGITDNTNEYTFEEQIKENKNVIIYSCLMGRIGVLIPFNFREDVEFFSKLEMEIKNNYSPLLSNSFDSYRGTNYPGIGVIDGDLCDYFNQMDPKLQLQIANNLEMTPVQIQLKCEQFKHSKLF</sequence>
<dbReference type="VEuPathDB" id="AmoebaDB:EHI7A_013880"/>
<organism evidence="6 7">
    <name type="scientific">Entamoeba histolytica</name>
    <dbReference type="NCBI Taxonomy" id="5759"/>
    <lineage>
        <taxon>Eukaryota</taxon>
        <taxon>Amoebozoa</taxon>
        <taxon>Evosea</taxon>
        <taxon>Archamoebae</taxon>
        <taxon>Mastigamoebida</taxon>
        <taxon>Entamoebidae</taxon>
        <taxon>Entamoeba</taxon>
    </lineage>
</organism>
<dbReference type="InterPro" id="IPR058543">
    <property type="entry name" value="Beta-prop_RSE1/DDB1/CPSF1_2nd"/>
</dbReference>